<proteinExistence type="inferred from homology"/>
<dbReference type="Proteomes" id="UP000217194">
    <property type="component" value="Chromosome"/>
</dbReference>
<accession>A0AAC9YV90</accession>
<keyword evidence="5 8" id="KW-0812">Transmembrane</keyword>
<feature type="transmembrane region" description="Helical" evidence="8">
    <location>
        <begin position="274"/>
        <end position="298"/>
    </location>
</feature>
<evidence type="ECO:0000259" key="9">
    <source>
        <dbReference type="Pfam" id="PF00535"/>
    </source>
</evidence>
<evidence type="ECO:0000256" key="5">
    <source>
        <dbReference type="ARBA" id="ARBA00022692"/>
    </source>
</evidence>
<reference evidence="10 11" key="1">
    <citation type="submission" date="2016-07" db="EMBL/GenBank/DDBJ databases">
        <title>High microdiversification within the ubiquitous acI lineage of Actinobacteria.</title>
        <authorList>
            <person name="Neuenschwander S.M."/>
            <person name="Salcher M."/>
            <person name="Ghai R."/>
            <person name="Pernthaler J."/>
        </authorList>
    </citation>
    <scope>NUCLEOTIDE SEQUENCE [LARGE SCALE GENOMIC DNA]</scope>
    <source>
        <strain evidence="10">MMS-IIB-76</strain>
    </source>
</reference>
<dbReference type="Pfam" id="PF00535">
    <property type="entry name" value="Glycos_transf_2"/>
    <property type="match status" value="1"/>
</dbReference>
<evidence type="ECO:0000256" key="4">
    <source>
        <dbReference type="ARBA" id="ARBA00022679"/>
    </source>
</evidence>
<dbReference type="PANTHER" id="PTHR48090">
    <property type="entry name" value="UNDECAPRENYL-PHOSPHATE 4-DEOXY-4-FORMAMIDO-L-ARABINOSE TRANSFERASE-RELATED"/>
    <property type="match status" value="1"/>
</dbReference>
<dbReference type="GO" id="GO:0005886">
    <property type="term" value="C:plasma membrane"/>
    <property type="evidence" value="ECO:0007669"/>
    <property type="project" value="TreeGrafter"/>
</dbReference>
<comment type="similarity">
    <text evidence="2">Belongs to the glycosyltransferase 2 family.</text>
</comment>
<keyword evidence="6 8" id="KW-1133">Transmembrane helix</keyword>
<dbReference type="CDD" id="cd04187">
    <property type="entry name" value="DPM1_like_bac"/>
    <property type="match status" value="1"/>
</dbReference>
<dbReference type="RefSeq" id="WP_095696675.1">
    <property type="nucleotide sequence ID" value="NZ_CP016778.1"/>
</dbReference>
<keyword evidence="3" id="KW-0328">Glycosyltransferase</keyword>
<evidence type="ECO:0000256" key="1">
    <source>
        <dbReference type="ARBA" id="ARBA00004141"/>
    </source>
</evidence>
<organism evidence="10 11">
    <name type="scientific">Candidatus Planktophila versatilis</name>
    <dbReference type="NCBI Taxonomy" id="1884905"/>
    <lineage>
        <taxon>Bacteria</taxon>
        <taxon>Bacillati</taxon>
        <taxon>Actinomycetota</taxon>
        <taxon>Actinomycetes</taxon>
        <taxon>Candidatus Nanopelagicales</taxon>
        <taxon>Candidatus Nanopelagicaceae</taxon>
        <taxon>Candidatus Planktophila</taxon>
    </lineage>
</organism>
<evidence type="ECO:0000313" key="11">
    <source>
        <dbReference type="Proteomes" id="UP000217194"/>
    </source>
</evidence>
<evidence type="ECO:0000313" key="10">
    <source>
        <dbReference type="EMBL" id="ASY22056.1"/>
    </source>
</evidence>
<keyword evidence="4" id="KW-0808">Transferase</keyword>
<dbReference type="SUPFAM" id="SSF53448">
    <property type="entry name" value="Nucleotide-diphospho-sugar transferases"/>
    <property type="match status" value="1"/>
</dbReference>
<dbReference type="Gene3D" id="3.90.550.10">
    <property type="entry name" value="Spore Coat Polysaccharide Biosynthesis Protein SpsA, Chain A"/>
    <property type="match status" value="1"/>
</dbReference>
<protein>
    <submittedName>
        <fullName evidence="10">Polyisoprenyl-phosphate glycosyltransferase</fullName>
    </submittedName>
</protein>
<sequence length="321" mass="35963">MGIKGESSSKLPSVSVIVPFFNEEDVALSSLRRIDDVLSNLKHRSEIIAVDDGSRDSTLSVLLDAKSEIGKLRVLSFKRNWGHMAALSLGLKNSKGDLVISIDGDLQDPPEYIPELIRTYLEANSFKNEIDVIQTVRADRSSDTIFKRNSAAVYYWVIRKLTGVNVTAHAADYRLMNRSSVDLINSMNSSMKVFRVLIPYLGLKVKLLEIRRDSRYAGESKYRLKDMFRLAIDSFLSFSSKPLRLISGAALLLSMLLTILALLFFFLWFSGSTIPGWTSIVLLVTALNCFLVATLGLLGEFVGRIYELAQDRTAAQVYKEF</sequence>
<gene>
    <name evidence="10" type="ORF">A1sIIB76_00230</name>
</gene>
<dbReference type="PANTHER" id="PTHR48090:SF1">
    <property type="entry name" value="PROPHAGE BACTOPRENOL GLUCOSYL TRANSFERASE HOMOLOG"/>
    <property type="match status" value="1"/>
</dbReference>
<keyword evidence="7 8" id="KW-0472">Membrane</keyword>
<dbReference type="AlphaFoldDB" id="A0AAC9YV90"/>
<evidence type="ECO:0000256" key="3">
    <source>
        <dbReference type="ARBA" id="ARBA00022676"/>
    </source>
</evidence>
<feature type="transmembrane region" description="Helical" evidence="8">
    <location>
        <begin position="245"/>
        <end position="268"/>
    </location>
</feature>
<evidence type="ECO:0000256" key="8">
    <source>
        <dbReference type="SAM" id="Phobius"/>
    </source>
</evidence>
<name>A0AAC9YV90_9ACTN</name>
<comment type="subcellular location">
    <subcellularLocation>
        <location evidence="1">Membrane</location>
        <topology evidence="1">Multi-pass membrane protein</topology>
    </subcellularLocation>
</comment>
<dbReference type="InterPro" id="IPR029044">
    <property type="entry name" value="Nucleotide-diphossugar_trans"/>
</dbReference>
<evidence type="ECO:0000256" key="7">
    <source>
        <dbReference type="ARBA" id="ARBA00023136"/>
    </source>
</evidence>
<dbReference type="InterPro" id="IPR001173">
    <property type="entry name" value="Glyco_trans_2-like"/>
</dbReference>
<evidence type="ECO:0000256" key="6">
    <source>
        <dbReference type="ARBA" id="ARBA00022989"/>
    </source>
</evidence>
<dbReference type="InterPro" id="IPR050256">
    <property type="entry name" value="Glycosyltransferase_2"/>
</dbReference>
<feature type="domain" description="Glycosyltransferase 2-like" evidence="9">
    <location>
        <begin position="15"/>
        <end position="180"/>
    </location>
</feature>
<dbReference type="GO" id="GO:0016757">
    <property type="term" value="F:glycosyltransferase activity"/>
    <property type="evidence" value="ECO:0007669"/>
    <property type="project" value="UniProtKB-KW"/>
</dbReference>
<dbReference type="EMBL" id="CP016778">
    <property type="protein sequence ID" value="ASY22056.1"/>
    <property type="molecule type" value="Genomic_DNA"/>
</dbReference>
<evidence type="ECO:0000256" key="2">
    <source>
        <dbReference type="ARBA" id="ARBA00006739"/>
    </source>
</evidence>